<reference evidence="18" key="1">
    <citation type="submission" date="2021-12" db="EMBL/GenBank/DDBJ databases">
        <authorList>
            <person name="Martin H S."/>
        </authorList>
    </citation>
    <scope>NUCLEOTIDE SEQUENCE</scope>
</reference>
<organism evidence="18 19">
    <name type="scientific">Brenthis ino</name>
    <name type="common">lesser marbled fritillary</name>
    <dbReference type="NCBI Taxonomy" id="405034"/>
    <lineage>
        <taxon>Eukaryota</taxon>
        <taxon>Metazoa</taxon>
        <taxon>Ecdysozoa</taxon>
        <taxon>Arthropoda</taxon>
        <taxon>Hexapoda</taxon>
        <taxon>Insecta</taxon>
        <taxon>Pterygota</taxon>
        <taxon>Neoptera</taxon>
        <taxon>Endopterygota</taxon>
        <taxon>Lepidoptera</taxon>
        <taxon>Glossata</taxon>
        <taxon>Ditrysia</taxon>
        <taxon>Papilionoidea</taxon>
        <taxon>Nymphalidae</taxon>
        <taxon>Heliconiinae</taxon>
        <taxon>Argynnini</taxon>
        <taxon>Brenthis</taxon>
    </lineage>
</organism>
<comment type="similarity">
    <text evidence="2">Belongs to the peptidase S9B family. DPPIV subfamily.</text>
</comment>
<accession>A0A8J9V7B8</accession>
<keyword evidence="5 15" id="KW-0812">Transmembrane</keyword>
<dbReference type="InterPro" id="IPR050278">
    <property type="entry name" value="Serine_Prot_S9B/DPPIV"/>
</dbReference>
<keyword evidence="8" id="KW-0735">Signal-anchor</keyword>
<dbReference type="PANTHER" id="PTHR11731:SF200">
    <property type="entry name" value="DIPEPTIDYL PEPTIDASE 10, ISOFORM B"/>
    <property type="match status" value="1"/>
</dbReference>
<gene>
    <name evidence="18" type="ORF">BINO364_LOCUS3971</name>
</gene>
<evidence type="ECO:0000256" key="3">
    <source>
        <dbReference type="ARBA" id="ARBA00022438"/>
    </source>
</evidence>
<dbReference type="OrthoDB" id="16520at2759"/>
<dbReference type="Proteomes" id="UP000838878">
    <property type="component" value="Chromosome 12"/>
</dbReference>
<dbReference type="GO" id="GO:0008239">
    <property type="term" value="F:dipeptidyl-peptidase activity"/>
    <property type="evidence" value="ECO:0007669"/>
    <property type="project" value="TreeGrafter"/>
</dbReference>
<dbReference type="Gene3D" id="3.40.50.1820">
    <property type="entry name" value="alpha/beta hydrolase"/>
    <property type="match status" value="1"/>
</dbReference>
<keyword evidence="7" id="KW-0720">Serine protease</keyword>
<evidence type="ECO:0000256" key="2">
    <source>
        <dbReference type="ARBA" id="ARBA00010036"/>
    </source>
</evidence>
<dbReference type="Pfam" id="PF00326">
    <property type="entry name" value="Peptidase_S9"/>
    <property type="match status" value="1"/>
</dbReference>
<dbReference type="GO" id="GO:0012505">
    <property type="term" value="C:endomembrane system"/>
    <property type="evidence" value="ECO:0007669"/>
    <property type="project" value="UniProtKB-SubCell"/>
</dbReference>
<name>A0A8J9V7B8_9NEOP</name>
<dbReference type="InterPro" id="IPR029058">
    <property type="entry name" value="AB_hydrolase_fold"/>
</dbReference>
<evidence type="ECO:0000256" key="14">
    <source>
        <dbReference type="SAM" id="MobiDB-lite"/>
    </source>
</evidence>
<feature type="domain" description="Dipeptidylpeptidase IV N-terminal" evidence="17">
    <location>
        <begin position="172"/>
        <end position="538"/>
    </location>
</feature>
<evidence type="ECO:0000256" key="4">
    <source>
        <dbReference type="ARBA" id="ARBA00022670"/>
    </source>
</evidence>
<feature type="non-terminal residue" evidence="18">
    <location>
        <position position="825"/>
    </location>
</feature>
<evidence type="ECO:0000313" key="19">
    <source>
        <dbReference type="Proteomes" id="UP000838878"/>
    </source>
</evidence>
<feature type="compositionally biased region" description="Low complexity" evidence="14">
    <location>
        <begin position="78"/>
        <end position="101"/>
    </location>
</feature>
<dbReference type="GO" id="GO:0004177">
    <property type="term" value="F:aminopeptidase activity"/>
    <property type="evidence" value="ECO:0007669"/>
    <property type="project" value="UniProtKB-KW"/>
</dbReference>
<keyword evidence="9 15" id="KW-1133">Transmembrane helix</keyword>
<feature type="region of interest" description="Disordered" evidence="14">
    <location>
        <begin position="78"/>
        <end position="103"/>
    </location>
</feature>
<keyword evidence="11" id="KW-0325">Glycoprotein</keyword>
<protein>
    <recommendedName>
        <fullName evidence="13">Venom dipeptidyl peptidase 4</fullName>
    </recommendedName>
</protein>
<keyword evidence="3" id="KW-0031">Aminopeptidase</keyword>
<keyword evidence="6" id="KW-0378">Hydrolase</keyword>
<dbReference type="SUPFAM" id="SSF53474">
    <property type="entry name" value="alpha/beta-Hydrolases"/>
    <property type="match status" value="1"/>
</dbReference>
<keyword evidence="4" id="KW-0645">Protease</keyword>
<keyword evidence="10 15" id="KW-0472">Membrane</keyword>
<dbReference type="SUPFAM" id="SSF82171">
    <property type="entry name" value="DPP6 N-terminal domain-like"/>
    <property type="match status" value="1"/>
</dbReference>
<dbReference type="EMBL" id="OV170232">
    <property type="protein sequence ID" value="CAH0717358.1"/>
    <property type="molecule type" value="Genomic_DNA"/>
</dbReference>
<dbReference type="GO" id="GO:0008236">
    <property type="term" value="F:serine-type peptidase activity"/>
    <property type="evidence" value="ECO:0007669"/>
    <property type="project" value="UniProtKB-KW"/>
</dbReference>
<dbReference type="FunFam" id="3.40.50.1820:FF:000003">
    <property type="entry name" value="Dipeptidyl peptidase 4"/>
    <property type="match status" value="1"/>
</dbReference>
<evidence type="ECO:0000256" key="13">
    <source>
        <dbReference type="ARBA" id="ARBA00072929"/>
    </source>
</evidence>
<evidence type="ECO:0000256" key="12">
    <source>
        <dbReference type="ARBA" id="ARBA00037847"/>
    </source>
</evidence>
<evidence type="ECO:0000256" key="6">
    <source>
        <dbReference type="ARBA" id="ARBA00022801"/>
    </source>
</evidence>
<dbReference type="Gene3D" id="2.140.10.30">
    <property type="entry name" value="Dipeptidylpeptidase IV, N-terminal domain"/>
    <property type="match status" value="1"/>
</dbReference>
<evidence type="ECO:0000256" key="8">
    <source>
        <dbReference type="ARBA" id="ARBA00022968"/>
    </source>
</evidence>
<evidence type="ECO:0000256" key="10">
    <source>
        <dbReference type="ARBA" id="ARBA00023136"/>
    </source>
</evidence>
<evidence type="ECO:0000313" key="18">
    <source>
        <dbReference type="EMBL" id="CAH0717358.1"/>
    </source>
</evidence>
<evidence type="ECO:0000256" key="11">
    <source>
        <dbReference type="ARBA" id="ARBA00023180"/>
    </source>
</evidence>
<evidence type="ECO:0000256" key="7">
    <source>
        <dbReference type="ARBA" id="ARBA00022825"/>
    </source>
</evidence>
<dbReference type="GO" id="GO:0006508">
    <property type="term" value="P:proteolysis"/>
    <property type="evidence" value="ECO:0007669"/>
    <property type="project" value="UniProtKB-KW"/>
</dbReference>
<dbReference type="PANTHER" id="PTHR11731">
    <property type="entry name" value="PROTEASE FAMILY S9B,C DIPEPTIDYL-PEPTIDASE IV-RELATED"/>
    <property type="match status" value="1"/>
</dbReference>
<evidence type="ECO:0000256" key="5">
    <source>
        <dbReference type="ARBA" id="ARBA00022692"/>
    </source>
</evidence>
<sequence length="825" mass="91274">MAQQNSNSTLEMGTSDQGLVAAKKTKRVTYAVGAVAMLAAIGVIITLAVVLTGNDGGSAEPIIAPTEGPTIPTTVVTPPTISTPVEPPVTTTTSTTQAPTTEPDDEIGLEEIVLGAYAAQPFNGTWVTDSEILLRNSNGDLILYDIITKTPVILVANTSQILQQSSQETRLSPDGRFVVLSFDEVTIYRYSFEARYAAIDILTHEIIYIVPPGVEVQNATLQNIMWGPSGTALIFVYENNIYYQSSLTSPPQQVTTNGVKHVVYNGVPDWVYEEEIFGDKKVIWFSSNGAKIAYATFDDTDVRIMKIPHYGVPGSVDSQYTSHRDIRYPKTGTTNPNVTVSIWDTAANTNVTFAAPTNLNEAILKAVAFVGVNSIAIMWTNRVQNTLQVDICNDATSTCATIYTYTEANGWIDNIPMIFNEQGNAFLTILPESVNGVRYKQIIQVSQANNVWTSRRRTNVAHTVQEILSWTPADTIWYKATSENDTTEQHIYSLSATDELSCFTCNVARSDGGQCLYNEANISPGSRIAIHCAGPDIPQIFIYDVNGTLINVWEDNSLITQFASKLTMPIKLRRTVPLGVGLPDADVLLTLPSNYLTRSDVPLLIYVYGGPDTSAVTKQWSIDWGTSLVSRYGIAVARVDGRGSGLRGVDHAFAVNRRLGTVEIEDQIAVARYLQQNTQWVDRNRTCIWGWSYGGYAASMALARGGDVFSCGIAVAPVVDWRYYDTIYTERYMDVPQNNAQSYVNSSLLAEDVLEGFINKKYLLVHGTEDDNVHYQHSMLLSRALQIRDIYFNQMTYTDEDHSLIGVWLHFYHSLEKFLKENMFN</sequence>
<keyword evidence="19" id="KW-1185">Reference proteome</keyword>
<dbReference type="AlphaFoldDB" id="A0A8J9V7B8"/>
<dbReference type="InterPro" id="IPR002469">
    <property type="entry name" value="Peptidase_S9B_N"/>
</dbReference>
<evidence type="ECO:0000256" key="9">
    <source>
        <dbReference type="ARBA" id="ARBA00022989"/>
    </source>
</evidence>
<evidence type="ECO:0000256" key="15">
    <source>
        <dbReference type="SAM" id="Phobius"/>
    </source>
</evidence>
<feature type="transmembrane region" description="Helical" evidence="15">
    <location>
        <begin position="28"/>
        <end position="51"/>
    </location>
</feature>
<dbReference type="Pfam" id="PF00930">
    <property type="entry name" value="DPPIV_N"/>
    <property type="match status" value="1"/>
</dbReference>
<evidence type="ECO:0000259" key="17">
    <source>
        <dbReference type="Pfam" id="PF00930"/>
    </source>
</evidence>
<comment type="subcellular location">
    <subcellularLocation>
        <location evidence="12">Endomembrane system</location>
        <topology evidence="12">Single-pass membrane protein</topology>
    </subcellularLocation>
    <subcellularLocation>
        <location evidence="1">Membrane</location>
        <topology evidence="1">Single-pass type II membrane protein</topology>
    </subcellularLocation>
</comment>
<proteinExistence type="inferred from homology"/>
<evidence type="ECO:0000259" key="16">
    <source>
        <dbReference type="Pfam" id="PF00326"/>
    </source>
</evidence>
<evidence type="ECO:0000256" key="1">
    <source>
        <dbReference type="ARBA" id="ARBA00004606"/>
    </source>
</evidence>
<feature type="domain" description="Peptidase S9 prolyl oligopeptidase catalytic" evidence="16">
    <location>
        <begin position="620"/>
        <end position="822"/>
    </location>
</feature>
<dbReference type="GO" id="GO:0005886">
    <property type="term" value="C:plasma membrane"/>
    <property type="evidence" value="ECO:0007669"/>
    <property type="project" value="TreeGrafter"/>
</dbReference>
<dbReference type="InterPro" id="IPR001375">
    <property type="entry name" value="Peptidase_S9_cat"/>
</dbReference>